<gene>
    <name evidence="2" type="ORF">GWI33_001559</name>
    <name evidence="1" type="ORF">GWI33_002618</name>
</gene>
<proteinExistence type="predicted"/>
<protein>
    <submittedName>
        <fullName evidence="2">Uncharacterized protein</fullName>
    </submittedName>
</protein>
<name>A0A834HLQ9_RHYFE</name>
<sequence>KGRIFRPSRSSKREIPPPIYPYRSNIDVRTSPCSSPFPVRTVASRDGKKIYEDVVIRPSSLVASLNTTINVEQKMCRRPDLEGFAIYIFRGGEGGVGGEGRSRQTDAWVSPVVFFDPRLLLLRWWSQRPDVDGSLGIGSDMWK</sequence>
<dbReference type="EMBL" id="JAACXV010020292">
    <property type="protein sequence ID" value="KAF7263629.1"/>
    <property type="molecule type" value="Genomic_DNA"/>
</dbReference>
<dbReference type="AlphaFoldDB" id="A0A834HLQ9"/>
<keyword evidence="3" id="KW-1185">Reference proteome</keyword>
<feature type="non-terminal residue" evidence="2">
    <location>
        <position position="1"/>
    </location>
</feature>
<dbReference type="EMBL" id="JAACXV010021909">
    <property type="protein sequence ID" value="KAF7263383.1"/>
    <property type="molecule type" value="Genomic_DNA"/>
</dbReference>
<evidence type="ECO:0000313" key="1">
    <source>
        <dbReference type="EMBL" id="KAF7263383.1"/>
    </source>
</evidence>
<evidence type="ECO:0000313" key="2">
    <source>
        <dbReference type="EMBL" id="KAF7263629.1"/>
    </source>
</evidence>
<organism evidence="2 3">
    <name type="scientific">Rhynchophorus ferrugineus</name>
    <name type="common">Red palm weevil</name>
    <name type="synonym">Curculio ferrugineus</name>
    <dbReference type="NCBI Taxonomy" id="354439"/>
    <lineage>
        <taxon>Eukaryota</taxon>
        <taxon>Metazoa</taxon>
        <taxon>Ecdysozoa</taxon>
        <taxon>Arthropoda</taxon>
        <taxon>Hexapoda</taxon>
        <taxon>Insecta</taxon>
        <taxon>Pterygota</taxon>
        <taxon>Neoptera</taxon>
        <taxon>Endopterygota</taxon>
        <taxon>Coleoptera</taxon>
        <taxon>Polyphaga</taxon>
        <taxon>Cucujiformia</taxon>
        <taxon>Curculionidae</taxon>
        <taxon>Dryophthorinae</taxon>
        <taxon>Rhynchophorus</taxon>
    </lineage>
</organism>
<reference evidence="2" key="1">
    <citation type="submission" date="2020-08" db="EMBL/GenBank/DDBJ databases">
        <title>Genome sequencing and assembly of the red palm weevil Rhynchophorus ferrugineus.</title>
        <authorList>
            <person name="Dias G.B."/>
            <person name="Bergman C.M."/>
            <person name="Manee M."/>
        </authorList>
    </citation>
    <scope>NUCLEOTIDE SEQUENCE</scope>
    <source>
        <strain evidence="2">AA-2017</strain>
        <tissue evidence="2">Whole larva</tissue>
    </source>
</reference>
<comment type="caution">
    <text evidence="2">The sequence shown here is derived from an EMBL/GenBank/DDBJ whole genome shotgun (WGS) entry which is preliminary data.</text>
</comment>
<evidence type="ECO:0000313" key="3">
    <source>
        <dbReference type="Proteomes" id="UP000625711"/>
    </source>
</evidence>
<dbReference type="Proteomes" id="UP000625711">
    <property type="component" value="Unassembled WGS sequence"/>
</dbReference>
<accession>A0A834HLQ9</accession>